<dbReference type="Pfam" id="PF03703">
    <property type="entry name" value="bPH_2"/>
    <property type="match status" value="1"/>
</dbReference>
<name>A0ABW1SWS6_9ACTN</name>
<keyword evidence="1" id="KW-0812">Transmembrane</keyword>
<feature type="domain" description="YdbS-like PH" evidence="2">
    <location>
        <begin position="74"/>
        <end position="150"/>
    </location>
</feature>
<reference evidence="4" key="1">
    <citation type="journal article" date="2019" name="Int. J. Syst. Evol. Microbiol.">
        <title>The Global Catalogue of Microorganisms (GCM) 10K type strain sequencing project: providing services to taxonomists for standard genome sequencing and annotation.</title>
        <authorList>
            <consortium name="The Broad Institute Genomics Platform"/>
            <consortium name="The Broad Institute Genome Sequencing Center for Infectious Disease"/>
            <person name="Wu L."/>
            <person name="Ma J."/>
        </authorList>
    </citation>
    <scope>NUCLEOTIDE SEQUENCE [LARGE SCALE GENOMIC DNA]</scope>
    <source>
        <strain evidence="4">CGMCC 4.7317</strain>
    </source>
</reference>
<dbReference type="EMBL" id="JBHSTI010000002">
    <property type="protein sequence ID" value="MFC6236861.1"/>
    <property type="molecule type" value="Genomic_DNA"/>
</dbReference>
<comment type="caution">
    <text evidence="3">The sequence shown here is derived from an EMBL/GenBank/DDBJ whole genome shotgun (WGS) entry which is preliminary data.</text>
</comment>
<dbReference type="RefSeq" id="WP_386763893.1">
    <property type="nucleotide sequence ID" value="NZ_JBHSTI010000002.1"/>
</dbReference>
<evidence type="ECO:0000313" key="3">
    <source>
        <dbReference type="EMBL" id="MFC6236861.1"/>
    </source>
</evidence>
<organism evidence="3 4">
    <name type="scientific">Longivirga aurantiaca</name>
    <dbReference type="NCBI Taxonomy" id="1837743"/>
    <lineage>
        <taxon>Bacteria</taxon>
        <taxon>Bacillati</taxon>
        <taxon>Actinomycetota</taxon>
        <taxon>Actinomycetes</taxon>
        <taxon>Sporichthyales</taxon>
        <taxon>Sporichthyaceae</taxon>
        <taxon>Longivirga</taxon>
    </lineage>
</organism>
<dbReference type="PANTHER" id="PTHR37938">
    <property type="entry name" value="BLL0215 PROTEIN"/>
    <property type="match status" value="1"/>
</dbReference>
<keyword evidence="4" id="KW-1185">Reference proteome</keyword>
<feature type="transmembrane region" description="Helical" evidence="1">
    <location>
        <begin position="24"/>
        <end position="44"/>
    </location>
</feature>
<accession>A0ABW1SWS6</accession>
<dbReference type="Proteomes" id="UP001596138">
    <property type="component" value="Unassembled WGS sequence"/>
</dbReference>
<keyword evidence="1" id="KW-0472">Membrane</keyword>
<sequence length="170" mass="19566">MGYPTKLLADDESIVYELKPHWRALVMPVIVLLVTLAVGIFAIASWDNPGLRWTVLVVMLLVLVIWVLRPFLYWFTTQYVITDHRIIVRTGLISRSGRDMPLSRVNDVSFKKGAIERFLNCGTLMIESAGTQGQLIISSVPDVEDIQREIYRLHDEDDERRRNRPSSRDV</sequence>
<gene>
    <name evidence="3" type="ORF">ACFQGU_03155</name>
</gene>
<feature type="transmembrane region" description="Helical" evidence="1">
    <location>
        <begin position="50"/>
        <end position="68"/>
    </location>
</feature>
<evidence type="ECO:0000259" key="2">
    <source>
        <dbReference type="Pfam" id="PF03703"/>
    </source>
</evidence>
<evidence type="ECO:0000313" key="4">
    <source>
        <dbReference type="Proteomes" id="UP001596138"/>
    </source>
</evidence>
<dbReference type="InterPro" id="IPR005182">
    <property type="entry name" value="YdbS-like_PH"/>
</dbReference>
<dbReference type="PANTHER" id="PTHR37938:SF1">
    <property type="entry name" value="BLL0215 PROTEIN"/>
    <property type="match status" value="1"/>
</dbReference>
<evidence type="ECO:0000256" key="1">
    <source>
        <dbReference type="SAM" id="Phobius"/>
    </source>
</evidence>
<protein>
    <submittedName>
        <fullName evidence="3">PH domain-containing protein</fullName>
    </submittedName>
</protein>
<proteinExistence type="predicted"/>
<keyword evidence="1" id="KW-1133">Transmembrane helix</keyword>